<comment type="caution">
    <text evidence="1">The sequence shown here is derived from an EMBL/GenBank/DDBJ whole genome shotgun (WGS) entry which is preliminary data.</text>
</comment>
<proteinExistence type="predicted"/>
<organism evidence="1 2">
    <name type="scientific">Paraglomus occultum</name>
    <dbReference type="NCBI Taxonomy" id="144539"/>
    <lineage>
        <taxon>Eukaryota</taxon>
        <taxon>Fungi</taxon>
        <taxon>Fungi incertae sedis</taxon>
        <taxon>Mucoromycota</taxon>
        <taxon>Glomeromycotina</taxon>
        <taxon>Glomeromycetes</taxon>
        <taxon>Paraglomerales</taxon>
        <taxon>Paraglomeraceae</taxon>
        <taxon>Paraglomus</taxon>
    </lineage>
</organism>
<evidence type="ECO:0000313" key="2">
    <source>
        <dbReference type="Proteomes" id="UP000789572"/>
    </source>
</evidence>
<evidence type="ECO:0000313" key="1">
    <source>
        <dbReference type="EMBL" id="CAG8671404.1"/>
    </source>
</evidence>
<dbReference type="SUPFAM" id="SSF56219">
    <property type="entry name" value="DNase I-like"/>
    <property type="match status" value="1"/>
</dbReference>
<name>A0A9N9EB27_9GLOM</name>
<dbReference type="Proteomes" id="UP000789572">
    <property type="component" value="Unassembled WGS sequence"/>
</dbReference>
<sequence>AARDKKKGSGVEILIEEQWEKHLRKQDFCDTYRDMHPTCQKFTWSNKEAATRINYIWVSEELASGLQKAEIEEAEGITESNHEIIRAEI</sequence>
<dbReference type="AlphaFoldDB" id="A0A9N9EB27"/>
<dbReference type="Gene3D" id="3.60.10.10">
    <property type="entry name" value="Endonuclease/exonuclease/phosphatase"/>
    <property type="match status" value="1"/>
</dbReference>
<dbReference type="OrthoDB" id="2411210at2759"/>
<dbReference type="EMBL" id="CAJVPJ010006836">
    <property type="protein sequence ID" value="CAG8671404.1"/>
    <property type="molecule type" value="Genomic_DNA"/>
</dbReference>
<keyword evidence="2" id="KW-1185">Reference proteome</keyword>
<dbReference type="InterPro" id="IPR036691">
    <property type="entry name" value="Endo/exonu/phosph_ase_sf"/>
</dbReference>
<feature type="non-terminal residue" evidence="1">
    <location>
        <position position="1"/>
    </location>
</feature>
<gene>
    <name evidence="1" type="ORF">POCULU_LOCUS10990</name>
</gene>
<protein>
    <submittedName>
        <fullName evidence="1">8608_t:CDS:1</fullName>
    </submittedName>
</protein>
<accession>A0A9N9EB27</accession>
<reference evidence="1" key="1">
    <citation type="submission" date="2021-06" db="EMBL/GenBank/DDBJ databases">
        <authorList>
            <person name="Kallberg Y."/>
            <person name="Tangrot J."/>
            <person name="Rosling A."/>
        </authorList>
    </citation>
    <scope>NUCLEOTIDE SEQUENCE</scope>
    <source>
        <strain evidence="1">IA702</strain>
    </source>
</reference>